<keyword evidence="7" id="KW-1278">Translocase</keyword>
<keyword evidence="13" id="KW-1185">Reference proteome</keyword>
<name>Q2LT79_SYNAS</name>
<proteinExistence type="predicted"/>
<dbReference type="GO" id="GO:0016020">
    <property type="term" value="C:membrane"/>
    <property type="evidence" value="ECO:0007669"/>
    <property type="project" value="InterPro"/>
</dbReference>
<dbReference type="Gene3D" id="3.40.50.300">
    <property type="entry name" value="P-loop containing nucleotide triphosphate hydrolases"/>
    <property type="match status" value="1"/>
</dbReference>
<dbReference type="eggNOG" id="COG4148">
    <property type="taxonomic scope" value="Bacteria"/>
</dbReference>
<feature type="domain" description="Mop" evidence="11">
    <location>
        <begin position="286"/>
        <end position="351"/>
    </location>
</feature>
<evidence type="ECO:0000313" key="13">
    <source>
        <dbReference type="Proteomes" id="UP000001933"/>
    </source>
</evidence>
<dbReference type="PROSITE" id="PS00211">
    <property type="entry name" value="ABC_TRANSPORTER_1"/>
    <property type="match status" value="1"/>
</dbReference>
<dbReference type="PROSITE" id="PS51866">
    <property type="entry name" value="MOP"/>
    <property type="match status" value="1"/>
</dbReference>
<keyword evidence="4" id="KW-0997">Cell inner membrane</keyword>
<dbReference type="Pfam" id="PF03459">
    <property type="entry name" value="TOBE"/>
    <property type="match status" value="1"/>
</dbReference>
<keyword evidence="1" id="KW-0813">Transport</keyword>
<evidence type="ECO:0000256" key="6">
    <source>
        <dbReference type="ARBA" id="ARBA00022840"/>
    </source>
</evidence>
<keyword evidence="8" id="KW-0472">Membrane</keyword>
<evidence type="ECO:0000256" key="1">
    <source>
        <dbReference type="ARBA" id="ARBA00022448"/>
    </source>
</evidence>
<gene>
    <name evidence="12" type="ORF">SYN_00271</name>
</gene>
<dbReference type="RefSeq" id="WP_011417311.1">
    <property type="nucleotide sequence ID" value="NC_007759.1"/>
</dbReference>
<feature type="domain" description="ABC transporter" evidence="10">
    <location>
        <begin position="2"/>
        <end position="233"/>
    </location>
</feature>
<dbReference type="GO" id="GO:0140359">
    <property type="term" value="F:ABC-type transporter activity"/>
    <property type="evidence" value="ECO:0007669"/>
    <property type="project" value="InterPro"/>
</dbReference>
<evidence type="ECO:0000256" key="8">
    <source>
        <dbReference type="ARBA" id="ARBA00023136"/>
    </source>
</evidence>
<evidence type="ECO:0000313" key="12">
    <source>
        <dbReference type="EMBL" id="ABC77287.1"/>
    </source>
</evidence>
<dbReference type="InterPro" id="IPR011868">
    <property type="entry name" value="ModC_ABC_ATP-bd"/>
</dbReference>
<dbReference type="NCBIfam" id="TIGR02142">
    <property type="entry name" value="modC_ABC"/>
    <property type="match status" value="1"/>
</dbReference>
<dbReference type="Proteomes" id="UP000001933">
    <property type="component" value="Chromosome"/>
</dbReference>
<organism evidence="12 13">
    <name type="scientific">Syntrophus aciditrophicus (strain SB)</name>
    <dbReference type="NCBI Taxonomy" id="56780"/>
    <lineage>
        <taxon>Bacteria</taxon>
        <taxon>Pseudomonadati</taxon>
        <taxon>Thermodesulfobacteriota</taxon>
        <taxon>Syntrophia</taxon>
        <taxon>Syntrophales</taxon>
        <taxon>Syntrophaceae</taxon>
        <taxon>Syntrophus</taxon>
    </lineage>
</organism>
<dbReference type="InParanoid" id="Q2LT79"/>
<dbReference type="FunCoup" id="Q2LT79">
    <property type="interactions" value="50"/>
</dbReference>
<dbReference type="InterPro" id="IPR003439">
    <property type="entry name" value="ABC_transporter-like_ATP-bd"/>
</dbReference>
<evidence type="ECO:0000256" key="2">
    <source>
        <dbReference type="ARBA" id="ARBA00022475"/>
    </source>
</evidence>
<dbReference type="GO" id="GO:0005524">
    <property type="term" value="F:ATP binding"/>
    <property type="evidence" value="ECO:0007669"/>
    <property type="project" value="UniProtKB-KW"/>
</dbReference>
<dbReference type="InterPro" id="IPR003593">
    <property type="entry name" value="AAA+_ATPase"/>
</dbReference>
<evidence type="ECO:0000259" key="10">
    <source>
        <dbReference type="PROSITE" id="PS50893"/>
    </source>
</evidence>
<dbReference type="SUPFAM" id="SSF52540">
    <property type="entry name" value="P-loop containing nucleoside triphosphate hydrolases"/>
    <property type="match status" value="1"/>
</dbReference>
<dbReference type="SUPFAM" id="SSF50331">
    <property type="entry name" value="MOP-like"/>
    <property type="match status" value="1"/>
</dbReference>
<dbReference type="PANTHER" id="PTHR43514">
    <property type="entry name" value="ABC TRANSPORTER I FAMILY MEMBER 10"/>
    <property type="match status" value="1"/>
</dbReference>
<evidence type="ECO:0000256" key="4">
    <source>
        <dbReference type="ARBA" id="ARBA00022519"/>
    </source>
</evidence>
<evidence type="ECO:0000256" key="3">
    <source>
        <dbReference type="ARBA" id="ARBA00022505"/>
    </source>
</evidence>
<dbReference type="GO" id="GO:0016887">
    <property type="term" value="F:ATP hydrolysis activity"/>
    <property type="evidence" value="ECO:0007669"/>
    <property type="project" value="InterPro"/>
</dbReference>
<dbReference type="InterPro" id="IPR008995">
    <property type="entry name" value="Mo/tungstate-bd_C_term_dom"/>
</dbReference>
<dbReference type="PROSITE" id="PS50893">
    <property type="entry name" value="ABC_TRANSPORTER_2"/>
    <property type="match status" value="1"/>
</dbReference>
<dbReference type="Pfam" id="PF00005">
    <property type="entry name" value="ABC_tran"/>
    <property type="match status" value="1"/>
</dbReference>
<accession>Q2LT79</accession>
<dbReference type="InterPro" id="IPR005116">
    <property type="entry name" value="Transp-assoc_OB_typ1"/>
</dbReference>
<evidence type="ECO:0000256" key="9">
    <source>
        <dbReference type="PROSITE-ProRule" id="PRU01213"/>
    </source>
</evidence>
<evidence type="ECO:0000256" key="5">
    <source>
        <dbReference type="ARBA" id="ARBA00022741"/>
    </source>
</evidence>
<dbReference type="GO" id="GO:0015098">
    <property type="term" value="F:molybdate ion transmembrane transporter activity"/>
    <property type="evidence" value="ECO:0007669"/>
    <property type="project" value="InterPro"/>
</dbReference>
<evidence type="ECO:0000259" key="11">
    <source>
        <dbReference type="PROSITE" id="PS51866"/>
    </source>
</evidence>
<keyword evidence="5" id="KW-0547">Nucleotide-binding</keyword>
<evidence type="ECO:0000256" key="7">
    <source>
        <dbReference type="ARBA" id="ARBA00022967"/>
    </source>
</evidence>
<reference evidence="12 13" key="1">
    <citation type="journal article" date="2007" name="Proc. Natl. Acad. Sci. U.S.A.">
        <title>The genome of Syntrophus aciditrophicus: life at the thermodynamic limit of microbial growth.</title>
        <authorList>
            <person name="McInerney M.J."/>
            <person name="Rohlin L."/>
            <person name="Mouttaki H."/>
            <person name="Kim U."/>
            <person name="Krupp R.S."/>
            <person name="Rios-Hernandez L."/>
            <person name="Sieber J."/>
            <person name="Struchtemeyer C.G."/>
            <person name="Bhattacharyya A."/>
            <person name="Campbell J.W."/>
            <person name="Gunsalus R.P."/>
        </authorList>
    </citation>
    <scope>NUCLEOTIDE SEQUENCE [LARGE SCALE GENOMIC DNA]</scope>
    <source>
        <strain evidence="12 13">SB</strain>
    </source>
</reference>
<keyword evidence="6" id="KW-0067">ATP-binding</keyword>
<dbReference type="InterPro" id="IPR004606">
    <property type="entry name" value="Mop_domain"/>
</dbReference>
<dbReference type="InterPro" id="IPR050334">
    <property type="entry name" value="Molybdenum_import_ModC"/>
</dbReference>
<dbReference type="HOGENOM" id="CLU_000604_1_1_7"/>
<dbReference type="STRING" id="56780.SYN_00271"/>
<dbReference type="Gene3D" id="2.40.50.100">
    <property type="match status" value="1"/>
</dbReference>
<dbReference type="InterPro" id="IPR027417">
    <property type="entry name" value="P-loop_NTPase"/>
</dbReference>
<dbReference type="AlphaFoldDB" id="Q2LT79"/>
<keyword evidence="3 9" id="KW-0500">Molybdenum</keyword>
<dbReference type="KEGG" id="sat:SYN_00271"/>
<sequence>MELRVDVQKNFGSFSFAANFTASGVSTGVFGPSGSGKSTLVKLIAGLHKPDSGVIIIDGETLFDSSRRQNIPVEERRVGMVFQHPNLFPHLNVKRNLLYGYRRCPSQHRRITLSDLVDVLEIGHLLDRGVNNLSGGEKQRVSIGRTVLSNPRLLLMDEPLSALDDNLKYQIITYLKNVSKRFGIPYLFISHSLKEMRLMSDQVLVVEDGRIADQMPTEQLALSRMGQSLTGYINILKLKDPRLRDELHAYPWGDGELLIVAGEGQPGTLFELSSRDIILLRRFPHAISARNLLKCTVVDAFPSGHRIGVKLDCGGEHLVAEVTLPAARELEIETGRELYAAIKASAFRQIM</sequence>
<dbReference type="EMBL" id="CP000252">
    <property type="protein sequence ID" value="ABC77287.1"/>
    <property type="molecule type" value="Genomic_DNA"/>
</dbReference>
<dbReference type="SMART" id="SM00382">
    <property type="entry name" value="AAA"/>
    <property type="match status" value="1"/>
</dbReference>
<dbReference type="InterPro" id="IPR017871">
    <property type="entry name" value="ABC_transporter-like_CS"/>
</dbReference>
<dbReference type="PANTHER" id="PTHR43514:SF4">
    <property type="entry name" value="ABC TRANSPORTER I FAMILY MEMBER 10"/>
    <property type="match status" value="1"/>
</dbReference>
<protein>
    <submittedName>
        <fullName evidence="12">ABC-type molybdate transport system, ATPase component</fullName>
    </submittedName>
</protein>
<keyword evidence="2" id="KW-1003">Cell membrane</keyword>
<dbReference type="OrthoDB" id="9809450at2"/>